<reference evidence="1" key="1">
    <citation type="journal article" date="2023" name="Mol. Biol. Evol.">
        <title>Third-Generation Sequencing Reveals the Adaptive Role of the Epigenome in Three Deep-Sea Polychaetes.</title>
        <authorList>
            <person name="Perez M."/>
            <person name="Aroh O."/>
            <person name="Sun Y."/>
            <person name="Lan Y."/>
            <person name="Juniper S.K."/>
            <person name="Young C.R."/>
            <person name="Angers B."/>
            <person name="Qian P.Y."/>
        </authorList>
    </citation>
    <scope>NUCLEOTIDE SEQUENCE</scope>
    <source>
        <strain evidence="1">P08H-3</strain>
    </source>
</reference>
<protein>
    <recommendedName>
        <fullName evidence="3">CCHC-type domain-containing protein</fullName>
    </recommendedName>
</protein>
<dbReference type="Proteomes" id="UP001208570">
    <property type="component" value="Unassembled WGS sequence"/>
</dbReference>
<dbReference type="AlphaFoldDB" id="A0AAD9IQV0"/>
<dbReference type="EMBL" id="JAODUP010002759">
    <property type="protein sequence ID" value="KAK2138585.1"/>
    <property type="molecule type" value="Genomic_DNA"/>
</dbReference>
<evidence type="ECO:0008006" key="3">
    <source>
        <dbReference type="Google" id="ProtNLM"/>
    </source>
</evidence>
<evidence type="ECO:0000313" key="2">
    <source>
        <dbReference type="Proteomes" id="UP001208570"/>
    </source>
</evidence>
<organism evidence="1 2">
    <name type="scientific">Paralvinella palmiformis</name>
    <dbReference type="NCBI Taxonomy" id="53620"/>
    <lineage>
        <taxon>Eukaryota</taxon>
        <taxon>Metazoa</taxon>
        <taxon>Spiralia</taxon>
        <taxon>Lophotrochozoa</taxon>
        <taxon>Annelida</taxon>
        <taxon>Polychaeta</taxon>
        <taxon>Sedentaria</taxon>
        <taxon>Canalipalpata</taxon>
        <taxon>Terebellida</taxon>
        <taxon>Terebelliformia</taxon>
        <taxon>Alvinellidae</taxon>
        <taxon>Paralvinella</taxon>
    </lineage>
</organism>
<accession>A0AAD9IQV0</accession>
<sequence length="379" mass="42759">MRNDLDEYTTSSLKLVNTGNDYDHKPVNKTDVTGIFGVEPYSQSMSPLESEKGFKAAFSELDKRYGDTDIIVNAFIKKGLNWHVIKNDSPKDLDVFAIFLSECLYAVQDLYSLKILEYTDSFKRILSKPPYSLHEKWRSIIDNKKSHGHKTCFSDLVEFVRREARKATDPSFGKDAMKTLLQQPLHNSFPKNRSKCSFVANMETIEESDVHTTTTMKCQADTNKTSAPPTCRFCKRSHSFDTCKQIAALPFLERTKYLKKSDLCFGCLRHGHHCPDCRRKSTCGRHPTILHVDGPISTRNVPSKPNNVASTVVNACYDLPSDNDQSSDCTVENIMAIIPVKVRIQGSTAVITSYAFMDPGSNVSFYALSLMYKLGIQDK</sequence>
<dbReference type="PANTHER" id="PTHR47331">
    <property type="entry name" value="PHD-TYPE DOMAIN-CONTAINING PROTEIN"/>
    <property type="match status" value="1"/>
</dbReference>
<dbReference type="PANTHER" id="PTHR47331:SF1">
    <property type="entry name" value="GAG-LIKE PROTEIN"/>
    <property type="match status" value="1"/>
</dbReference>
<keyword evidence="2" id="KW-1185">Reference proteome</keyword>
<proteinExistence type="predicted"/>
<comment type="caution">
    <text evidence="1">The sequence shown here is derived from an EMBL/GenBank/DDBJ whole genome shotgun (WGS) entry which is preliminary data.</text>
</comment>
<gene>
    <name evidence="1" type="ORF">LSH36_2771g00003</name>
</gene>
<evidence type="ECO:0000313" key="1">
    <source>
        <dbReference type="EMBL" id="KAK2138585.1"/>
    </source>
</evidence>
<name>A0AAD9IQV0_9ANNE</name>